<organism evidence="3 4">
    <name type="scientific">Candidimonas nitroreducens</name>
    <dbReference type="NCBI Taxonomy" id="683354"/>
    <lineage>
        <taxon>Bacteria</taxon>
        <taxon>Pseudomonadati</taxon>
        <taxon>Pseudomonadota</taxon>
        <taxon>Betaproteobacteria</taxon>
        <taxon>Burkholderiales</taxon>
        <taxon>Alcaligenaceae</taxon>
        <taxon>Candidimonas</taxon>
    </lineage>
</organism>
<evidence type="ECO:0000256" key="1">
    <source>
        <dbReference type="ARBA" id="ARBA00005254"/>
    </source>
</evidence>
<gene>
    <name evidence="3" type="ORF">CEY11_14015</name>
</gene>
<accession>A0A225MBS0</accession>
<protein>
    <submittedName>
        <fullName evidence="3">Enoyl-CoA hydratase</fullName>
    </submittedName>
</protein>
<evidence type="ECO:0000313" key="3">
    <source>
        <dbReference type="EMBL" id="OWT58132.1"/>
    </source>
</evidence>
<comment type="caution">
    <text evidence="3">The sequence shown here is derived from an EMBL/GenBank/DDBJ whole genome shotgun (WGS) entry which is preliminary data.</text>
</comment>
<evidence type="ECO:0000256" key="2">
    <source>
        <dbReference type="RuleBase" id="RU003707"/>
    </source>
</evidence>
<dbReference type="InterPro" id="IPR001753">
    <property type="entry name" value="Enoyl-CoA_hydra/iso"/>
</dbReference>
<dbReference type="GO" id="GO:0003824">
    <property type="term" value="F:catalytic activity"/>
    <property type="evidence" value="ECO:0007669"/>
    <property type="project" value="InterPro"/>
</dbReference>
<dbReference type="Pfam" id="PF00378">
    <property type="entry name" value="ECH_1"/>
    <property type="match status" value="1"/>
</dbReference>
<dbReference type="PANTHER" id="PTHR43459">
    <property type="entry name" value="ENOYL-COA HYDRATASE"/>
    <property type="match status" value="1"/>
</dbReference>
<dbReference type="InterPro" id="IPR018376">
    <property type="entry name" value="Enoyl-CoA_hyd/isom_CS"/>
</dbReference>
<dbReference type="Gene3D" id="1.10.12.10">
    <property type="entry name" value="Lyase 2-enoyl-coa Hydratase, Chain A, domain 2"/>
    <property type="match status" value="1"/>
</dbReference>
<dbReference type="CDD" id="cd06558">
    <property type="entry name" value="crotonase-like"/>
    <property type="match status" value="1"/>
</dbReference>
<dbReference type="AlphaFoldDB" id="A0A225MBS0"/>
<dbReference type="Proteomes" id="UP000214603">
    <property type="component" value="Unassembled WGS sequence"/>
</dbReference>
<dbReference type="PANTHER" id="PTHR43459:SF1">
    <property type="entry name" value="EG:BACN32G11.4 PROTEIN"/>
    <property type="match status" value="1"/>
</dbReference>
<proteinExistence type="inferred from homology"/>
<dbReference type="EMBL" id="NJIH01000008">
    <property type="protein sequence ID" value="OWT58132.1"/>
    <property type="molecule type" value="Genomic_DNA"/>
</dbReference>
<name>A0A225MBS0_9BURK</name>
<dbReference type="OrthoDB" id="5291143at2"/>
<keyword evidence="4" id="KW-1185">Reference proteome</keyword>
<evidence type="ECO:0000313" key="4">
    <source>
        <dbReference type="Proteomes" id="UP000214603"/>
    </source>
</evidence>
<dbReference type="PROSITE" id="PS00166">
    <property type="entry name" value="ENOYL_COA_HYDRATASE"/>
    <property type="match status" value="1"/>
</dbReference>
<comment type="similarity">
    <text evidence="1 2">Belongs to the enoyl-CoA hydratase/isomerase family.</text>
</comment>
<dbReference type="Gene3D" id="3.90.226.10">
    <property type="entry name" value="2-enoyl-CoA Hydratase, Chain A, domain 1"/>
    <property type="match status" value="1"/>
</dbReference>
<reference evidence="4" key="1">
    <citation type="submission" date="2017-06" db="EMBL/GenBank/DDBJ databases">
        <title>Herbaspirillum phytohormonus sp. nov., isolated from the root nodule of Robinia pseudoacacia in lead-zinc mine.</title>
        <authorList>
            <person name="Fan M."/>
            <person name="Lin Y."/>
        </authorList>
    </citation>
    <scope>NUCLEOTIDE SEQUENCE [LARGE SCALE GENOMIC DNA]</scope>
    <source>
        <strain evidence="4">SC-089</strain>
    </source>
</reference>
<dbReference type="RefSeq" id="WP_088604043.1">
    <property type="nucleotide sequence ID" value="NZ_NJIH01000008.1"/>
</dbReference>
<dbReference type="InterPro" id="IPR029045">
    <property type="entry name" value="ClpP/crotonase-like_dom_sf"/>
</dbReference>
<sequence length="275" mass="29853">MREGDRSELLTILRDGVQLLVFNRPERRNAFNMGLYEKLRAALLEAAASPHVGSVVLTGAGGAFSAGGDVARMAGSTMEPLPPRTDRALALRRRTQIAELLHTMDKPTIAMIRGPAVGAGLSIALACDMRFADTSARLCTGFLNVGLSGDYGGHWFLPRLVGMAKARELYLNSPMLDAGAALDLGLVNQVMEPEALEDTVMGMARRLAAGPRTAIAYMKRNLNDGLRVSLEEMLDIEARRHVRCTETADHKEATRAYVEKRGSCFLGEPEDLAED</sequence>
<dbReference type="InterPro" id="IPR014748">
    <property type="entry name" value="Enoyl-CoA_hydra_C"/>
</dbReference>
<dbReference type="SUPFAM" id="SSF52096">
    <property type="entry name" value="ClpP/crotonase"/>
    <property type="match status" value="1"/>
</dbReference>